<dbReference type="STRING" id="582899.Hden_1173"/>
<dbReference type="InterPro" id="IPR001387">
    <property type="entry name" value="Cro/C1-type_HTH"/>
</dbReference>
<protein>
    <recommendedName>
        <fullName evidence="3">Phage repressor</fullName>
    </recommendedName>
</protein>
<accession>D8JVU7</accession>
<dbReference type="HOGENOM" id="CLU_1330435_0_0_5"/>
<evidence type="ECO:0000313" key="2">
    <source>
        <dbReference type="Proteomes" id="UP000002033"/>
    </source>
</evidence>
<dbReference type="AlphaFoldDB" id="D8JVU7"/>
<gene>
    <name evidence="1" type="ordered locus">Hden_1173</name>
</gene>
<organism evidence="1 2">
    <name type="scientific">Hyphomicrobium denitrificans (strain ATCC 51888 / DSM 1869 / NCIMB 11706 / TK 0415)</name>
    <dbReference type="NCBI Taxonomy" id="582899"/>
    <lineage>
        <taxon>Bacteria</taxon>
        <taxon>Pseudomonadati</taxon>
        <taxon>Pseudomonadota</taxon>
        <taxon>Alphaproteobacteria</taxon>
        <taxon>Hyphomicrobiales</taxon>
        <taxon>Hyphomicrobiaceae</taxon>
        <taxon>Hyphomicrobium</taxon>
    </lineage>
</organism>
<proteinExistence type="predicted"/>
<dbReference type="OrthoDB" id="528805at2"/>
<name>D8JVU7_HYPDA</name>
<sequence length="206" mass="23298">MQDSNAIKELIKERARELDLELADLSKRLGKKRGYLHDYLERGSPKAMPVDLKIRLATELKIPPHRLGVSFANFPRPSGRASDVEPVVDVAEFAHMSANMAPFRVLTNVLDKSHPKRILPGEILIVNMDEPSSRQLARGDIIIAYVYDRAHPDPYATVLREFIPPDFLATTSSGPNEIMALNDPDNEFRFEVVGVVHHQYLPLRRP</sequence>
<keyword evidence="2" id="KW-1185">Reference proteome</keyword>
<dbReference type="KEGG" id="hdn:Hden_1173"/>
<dbReference type="EMBL" id="CP002083">
    <property type="protein sequence ID" value="ADJ22986.1"/>
    <property type="molecule type" value="Genomic_DNA"/>
</dbReference>
<reference evidence="2" key="1">
    <citation type="journal article" date="2011" name="J. Bacteriol.">
        <title>Genome sequences of eight morphologically diverse alphaproteobacteria.</title>
        <authorList>
            <consortium name="US DOE Joint Genome Institute"/>
            <person name="Brown P.J."/>
            <person name="Kysela D.T."/>
            <person name="Buechlein A."/>
            <person name="Hemmerich C."/>
            <person name="Brun Y.V."/>
        </authorList>
    </citation>
    <scope>NUCLEOTIDE SEQUENCE [LARGE SCALE GENOMIC DNA]</scope>
    <source>
        <strain evidence="2">ATCC 51888 / DSM 1869 / NCIB 11706 / TK 0415</strain>
    </source>
</reference>
<dbReference type="Proteomes" id="UP000002033">
    <property type="component" value="Chromosome"/>
</dbReference>
<dbReference type="CDD" id="cd00093">
    <property type="entry name" value="HTH_XRE"/>
    <property type="match status" value="1"/>
</dbReference>
<dbReference type="RefSeq" id="WP_013215201.1">
    <property type="nucleotide sequence ID" value="NC_014313.1"/>
</dbReference>
<evidence type="ECO:0008006" key="3">
    <source>
        <dbReference type="Google" id="ProtNLM"/>
    </source>
</evidence>
<evidence type="ECO:0000313" key="1">
    <source>
        <dbReference type="EMBL" id="ADJ22986.1"/>
    </source>
</evidence>